<dbReference type="PANTHER" id="PTHR13547:SF1">
    <property type="entry name" value="MITOCHONDRIAL RIBONUCLEASE P CATALYTIC SUBUNIT"/>
    <property type="match status" value="1"/>
</dbReference>
<gene>
    <name evidence="9" type="ORF">NESM_000152800</name>
</gene>
<comment type="similarity">
    <text evidence="2">Belongs to the PPR family. P subfamily.</text>
</comment>
<dbReference type="AlphaFoldDB" id="A0AAW0F3W7"/>
<dbReference type="EMBL" id="JAECZO010000009">
    <property type="protein sequence ID" value="KAK7200938.1"/>
    <property type="molecule type" value="Genomic_DNA"/>
</dbReference>
<sequence>MSSSTQNGDGAPAAKRLRTETVPDIPATVSDIPEVQRLALENNAQTRLKHRRHPRDFLNHAFDTLGAAAAERQDPGGATVALQFLREMAARHQELPRNTVLSKVLYRWDTPDLVEAGLHIVREVLSHRATLPDAFAHAYDERVAAVALRLAVQARAVDVSLMRRLLDALPADAFKRRVFHPLFAHCHKAADVPLCFEFFNMARAKELEMWDTDYHEVLCTISAARGTGSIGAGEAALFVTRVLDDMACHHPVVGAANARLAQDVLGGVVAGVGDDGVCSHCAARLVSFDLSAEDRAVLVHDLVEKLVRPRVQGSSRYEPDTEVSSDTVRLRWKEFDEFKAAAETMPYDTVIDGANVGYYGLNSWYTEAKDALLRSRGVDPASVSAAERFQVPFPVDVAPKFSLIEDMRTAAERSGRRAVIVLHNRHLLHPPTENAAHAARWREMGALLPSPAFLNDDYCWLYAVLMRRDSCIISNDQMRDHHFTMLQPRFFVRWRQRHRITYKAMYNKAARAATLRIHLPRVYSVWVQACGSAAAAAAAAAAANTTTTTATQQHWHIPYIANVDVIHQATNQTTSTSADVDLGKDGDDECTDWICTGRGTGGPPE</sequence>
<dbReference type="Proteomes" id="UP001430356">
    <property type="component" value="Unassembled WGS sequence"/>
</dbReference>
<feature type="domain" description="PRORP" evidence="8">
    <location>
        <begin position="404"/>
        <end position="530"/>
    </location>
</feature>
<keyword evidence="7" id="KW-0496">Mitochondrion</keyword>
<evidence type="ECO:0000256" key="1">
    <source>
        <dbReference type="ARBA" id="ARBA00004173"/>
    </source>
</evidence>
<dbReference type="GO" id="GO:0046872">
    <property type="term" value="F:metal ion binding"/>
    <property type="evidence" value="ECO:0007669"/>
    <property type="project" value="UniProtKB-KW"/>
</dbReference>
<accession>A0AAW0F3W7</accession>
<evidence type="ECO:0000256" key="5">
    <source>
        <dbReference type="ARBA" id="ARBA00022833"/>
    </source>
</evidence>
<keyword evidence="6" id="KW-0809">Transit peptide</keyword>
<keyword evidence="3" id="KW-0479">Metal-binding</keyword>
<evidence type="ECO:0000259" key="8">
    <source>
        <dbReference type="Pfam" id="PF16953"/>
    </source>
</evidence>
<evidence type="ECO:0000256" key="7">
    <source>
        <dbReference type="ARBA" id="ARBA00023128"/>
    </source>
</evidence>
<dbReference type="GO" id="GO:0005739">
    <property type="term" value="C:mitochondrion"/>
    <property type="evidence" value="ECO:0007669"/>
    <property type="project" value="UniProtKB-SubCell"/>
</dbReference>
<keyword evidence="5" id="KW-0862">Zinc</keyword>
<dbReference type="GO" id="GO:0001682">
    <property type="term" value="P:tRNA 5'-leader removal"/>
    <property type="evidence" value="ECO:0007669"/>
    <property type="project" value="TreeGrafter"/>
</dbReference>
<evidence type="ECO:0000256" key="6">
    <source>
        <dbReference type="ARBA" id="ARBA00022946"/>
    </source>
</evidence>
<comment type="subcellular location">
    <subcellularLocation>
        <location evidence="1">Mitochondrion</location>
    </subcellularLocation>
</comment>
<name>A0AAW0F3W7_9TRYP</name>
<evidence type="ECO:0000256" key="3">
    <source>
        <dbReference type="ARBA" id="ARBA00022723"/>
    </source>
</evidence>
<proteinExistence type="inferred from homology"/>
<organism evidence="9 10">
    <name type="scientific">Novymonas esmeraldas</name>
    <dbReference type="NCBI Taxonomy" id="1808958"/>
    <lineage>
        <taxon>Eukaryota</taxon>
        <taxon>Discoba</taxon>
        <taxon>Euglenozoa</taxon>
        <taxon>Kinetoplastea</taxon>
        <taxon>Metakinetoplastina</taxon>
        <taxon>Trypanosomatida</taxon>
        <taxon>Trypanosomatidae</taxon>
        <taxon>Novymonas</taxon>
    </lineage>
</organism>
<comment type="caution">
    <text evidence="9">The sequence shown here is derived from an EMBL/GenBank/DDBJ whole genome shotgun (WGS) entry which is preliminary data.</text>
</comment>
<evidence type="ECO:0000313" key="10">
    <source>
        <dbReference type="Proteomes" id="UP001430356"/>
    </source>
</evidence>
<evidence type="ECO:0000313" key="9">
    <source>
        <dbReference type="EMBL" id="KAK7200938.1"/>
    </source>
</evidence>
<keyword evidence="10" id="KW-1185">Reference proteome</keyword>
<dbReference type="Gene3D" id="3.40.50.11980">
    <property type="match status" value="1"/>
</dbReference>
<protein>
    <recommendedName>
        <fullName evidence="8">PRORP domain-containing protein</fullName>
    </recommendedName>
</protein>
<dbReference type="PANTHER" id="PTHR13547">
    <property type="match status" value="1"/>
</dbReference>
<evidence type="ECO:0000256" key="4">
    <source>
        <dbReference type="ARBA" id="ARBA00022801"/>
    </source>
</evidence>
<evidence type="ECO:0000256" key="2">
    <source>
        <dbReference type="ARBA" id="ARBA00007626"/>
    </source>
</evidence>
<dbReference type="GO" id="GO:0004526">
    <property type="term" value="F:ribonuclease P activity"/>
    <property type="evidence" value="ECO:0007669"/>
    <property type="project" value="TreeGrafter"/>
</dbReference>
<dbReference type="InterPro" id="IPR031595">
    <property type="entry name" value="PRORP_C"/>
</dbReference>
<keyword evidence="4" id="KW-0378">Hydrolase</keyword>
<dbReference type="Pfam" id="PF16953">
    <property type="entry name" value="PRORP"/>
    <property type="match status" value="1"/>
</dbReference>
<reference evidence="9 10" key="1">
    <citation type="journal article" date="2021" name="MBio">
        <title>A New Model Trypanosomatid, Novymonas esmeraldas: Genomic Perception of Its 'Candidatus Pandoraea novymonadis' Endosymbiont.</title>
        <authorList>
            <person name="Zakharova A."/>
            <person name="Saura A."/>
            <person name="Butenko A."/>
            <person name="Podesvova L."/>
            <person name="Warmusova S."/>
            <person name="Kostygov A.Y."/>
            <person name="Nenarokova A."/>
            <person name="Lukes J."/>
            <person name="Opperdoes F.R."/>
            <person name="Yurchenko V."/>
        </authorList>
    </citation>
    <scope>NUCLEOTIDE SEQUENCE [LARGE SCALE GENOMIC DNA]</scope>
    <source>
        <strain evidence="9 10">E262AT.01</strain>
    </source>
</reference>